<keyword evidence="2" id="KW-1185">Reference proteome</keyword>
<gene>
    <name evidence="1" type="ORF">J3U87_07910</name>
</gene>
<dbReference type="RefSeq" id="WP_237382491.1">
    <property type="nucleotide sequence ID" value="NZ_CP071793.1"/>
</dbReference>
<organism evidence="1 2">
    <name type="scientific">Sulfidibacter corallicola</name>
    <dbReference type="NCBI Taxonomy" id="2818388"/>
    <lineage>
        <taxon>Bacteria</taxon>
        <taxon>Pseudomonadati</taxon>
        <taxon>Acidobacteriota</taxon>
        <taxon>Holophagae</taxon>
        <taxon>Acanthopleuribacterales</taxon>
        <taxon>Acanthopleuribacteraceae</taxon>
        <taxon>Sulfidibacter</taxon>
    </lineage>
</organism>
<dbReference type="EMBL" id="CP071793">
    <property type="protein sequence ID" value="QTD52383.1"/>
    <property type="molecule type" value="Genomic_DNA"/>
</dbReference>
<protein>
    <submittedName>
        <fullName evidence="1">Uncharacterized protein</fullName>
    </submittedName>
</protein>
<dbReference type="Proteomes" id="UP000663929">
    <property type="component" value="Chromosome"/>
</dbReference>
<name>A0A8A4TS93_SULCO</name>
<reference evidence="1" key="1">
    <citation type="submission" date="2021-03" db="EMBL/GenBank/DDBJ databases">
        <title>Acanthopleuribacteraceae sp. M133.</title>
        <authorList>
            <person name="Wang G."/>
        </authorList>
    </citation>
    <scope>NUCLEOTIDE SEQUENCE</scope>
    <source>
        <strain evidence="1">M133</strain>
    </source>
</reference>
<sequence>MKYNKIIEKLVEDELYTPATIAALGEALGMVDTSDPEKRKRDRQRIRIALGRFSNNHNFPDEGDGIVTLKGQAPTPGWFGWRWKAALHE</sequence>
<evidence type="ECO:0000313" key="2">
    <source>
        <dbReference type="Proteomes" id="UP000663929"/>
    </source>
</evidence>
<evidence type="ECO:0000313" key="1">
    <source>
        <dbReference type="EMBL" id="QTD52383.1"/>
    </source>
</evidence>
<accession>A0A8A4TS93</accession>
<dbReference type="KEGG" id="scor:J3U87_07910"/>
<proteinExistence type="predicted"/>
<dbReference type="AlphaFoldDB" id="A0A8A4TS93"/>